<sequence length="539" mass="58364">MFSLINKYHHNFKPTVKNVVVFQVSNFSCNVSLRKQKVYTSVSHALEDIKPGSKILFGGFGLCGIPEKLIDGLVERDDINDLTAISNNAGVDNFGLGKLLKQKKISKMIASYVGENSEFEQQYLNGELTVELTPQGTLAERIRAGGAGIPAFYTPTAVGTLVEEGGIPLKFALHTESVKGNEEKEANKNGLSKKGQAEITSDARETEIFDGKTYVLERAITADYAIIKAQKADHEGNLVFNKSARNFNAVMCAAAKTTIVEVEEIVENGSIDPDHVHVPGIYINRIVLGKDYVKKIEKTVLSKKSDQSDSMLVSSSAAQLRETIVKRVALEFKNGMYVNLGIGMPMLASNYIPEGVQVILQSENGILGLGPHPSSKKLIDPDLINAGKETVTVIPGSSFFGSEESFAMIRGGHLDLTVLGAMEVSQFGDLANWMIPGKLVKGMGGAMDLVSAPHTKVIVAMEHTTKDGSPKIISSCTLPLTGNRCVDRIITEKCVFDVDPDNGLTLVEIAEGIEIVDIVQSTECQFNIADNLKIMGQIE</sequence>
<evidence type="ECO:0000256" key="3">
    <source>
        <dbReference type="PIRNR" id="PIRNR000858"/>
    </source>
</evidence>
<dbReference type="InterPro" id="IPR004164">
    <property type="entry name" value="CoA_transf_AS"/>
</dbReference>
<comment type="similarity">
    <text evidence="1 3">Belongs to the 3-oxoacid CoA-transferase family.</text>
</comment>
<dbReference type="CTD" id="38261"/>
<gene>
    <name evidence="6" type="primary">LOC112688519</name>
</gene>
<reference evidence="6" key="1">
    <citation type="submission" date="2025-08" db="UniProtKB">
        <authorList>
            <consortium name="RefSeq"/>
        </authorList>
    </citation>
    <scope>IDENTIFICATION</scope>
    <source>
        <tissue evidence="6">Whole body</tissue>
    </source>
</reference>
<dbReference type="SMART" id="SM00882">
    <property type="entry name" value="CoA_trans"/>
    <property type="match status" value="2"/>
</dbReference>
<dbReference type="GO" id="GO:0008260">
    <property type="term" value="F:succinyl-CoA:3-oxo-acid CoA-transferase activity"/>
    <property type="evidence" value="ECO:0007669"/>
    <property type="project" value="UniProtKB-EC"/>
</dbReference>
<dbReference type="Proteomes" id="UP000694846">
    <property type="component" value="Unplaced"/>
</dbReference>
<dbReference type="NCBIfam" id="TIGR02428">
    <property type="entry name" value="pcaJ_scoB_fam"/>
    <property type="match status" value="1"/>
</dbReference>
<dbReference type="PIRSF" id="PIRSF000858">
    <property type="entry name" value="SCOT-t"/>
    <property type="match status" value="1"/>
</dbReference>
<dbReference type="InterPro" id="IPR037171">
    <property type="entry name" value="NagB/RpiA_transferase-like"/>
</dbReference>
<dbReference type="InterPro" id="IPR012792">
    <property type="entry name" value="3-oxoacid_CoA-transf_A"/>
</dbReference>
<keyword evidence="2 3" id="KW-0808">Transferase</keyword>
<dbReference type="GO" id="GO:0046952">
    <property type="term" value="P:ketone body catabolic process"/>
    <property type="evidence" value="ECO:0007669"/>
    <property type="project" value="InterPro"/>
</dbReference>
<dbReference type="Gene3D" id="3.40.1080.10">
    <property type="entry name" value="Glutaconate Coenzyme A-transferase"/>
    <property type="match status" value="2"/>
</dbReference>
<dbReference type="InterPro" id="IPR014388">
    <property type="entry name" value="3-oxoacid_CoA-transferase"/>
</dbReference>
<evidence type="ECO:0000256" key="4">
    <source>
        <dbReference type="PIRSR" id="PIRSR000858-1"/>
    </source>
</evidence>
<dbReference type="EC" id="2.8.3.5" evidence="3"/>
<dbReference type="PANTHER" id="PTHR13707:SF23">
    <property type="entry name" value="SUCCINYL-COA:3-KETOACID-COENZYME A TRANSFERASE"/>
    <property type="match status" value="1"/>
</dbReference>
<organism evidence="5 6">
    <name type="scientific">Sipha flava</name>
    <name type="common">yellow sugarcane aphid</name>
    <dbReference type="NCBI Taxonomy" id="143950"/>
    <lineage>
        <taxon>Eukaryota</taxon>
        <taxon>Metazoa</taxon>
        <taxon>Ecdysozoa</taxon>
        <taxon>Arthropoda</taxon>
        <taxon>Hexapoda</taxon>
        <taxon>Insecta</taxon>
        <taxon>Pterygota</taxon>
        <taxon>Neoptera</taxon>
        <taxon>Paraneoptera</taxon>
        <taxon>Hemiptera</taxon>
        <taxon>Sternorrhyncha</taxon>
        <taxon>Aphidomorpha</taxon>
        <taxon>Aphidoidea</taxon>
        <taxon>Aphididae</taxon>
        <taxon>Sipha</taxon>
    </lineage>
</organism>
<dbReference type="OrthoDB" id="1933379at2759"/>
<proteinExistence type="inferred from homology"/>
<dbReference type="FunFam" id="3.40.1080.10:FF:000001">
    <property type="entry name" value="Succinyl-coa:3-ketoacid-coenzyme a transferase subunit b"/>
    <property type="match status" value="1"/>
</dbReference>
<evidence type="ECO:0000313" key="6">
    <source>
        <dbReference type="RefSeq" id="XP_025417549.1"/>
    </source>
</evidence>
<feature type="active site" description="5-glutamyl coenzyme A thioester intermediate" evidence="4">
    <location>
        <position position="363"/>
    </location>
</feature>
<dbReference type="PANTHER" id="PTHR13707">
    <property type="entry name" value="KETOACID-COENZYME A TRANSFERASE"/>
    <property type="match status" value="1"/>
</dbReference>
<evidence type="ECO:0000313" key="5">
    <source>
        <dbReference type="Proteomes" id="UP000694846"/>
    </source>
</evidence>
<comment type="function">
    <text evidence="3">Key enzyme for ketone body catabolism. Transfers the CoA moiety from succinate to acetoacetate. Formation of the enzyme-CoA intermediate proceeds via an unstable anhydride species formed between the carboxylate groups of the enzyme and substrate.</text>
</comment>
<dbReference type="PROSITE" id="PS01274">
    <property type="entry name" value="COA_TRANSF_2"/>
    <property type="match status" value="1"/>
</dbReference>
<dbReference type="NCBIfam" id="TIGR02429">
    <property type="entry name" value="pcaI_scoA_fam"/>
    <property type="match status" value="1"/>
</dbReference>
<dbReference type="InterPro" id="IPR004165">
    <property type="entry name" value="CoA_trans_fam_I"/>
</dbReference>
<dbReference type="Pfam" id="PF01144">
    <property type="entry name" value="CoA_trans"/>
    <property type="match status" value="2"/>
</dbReference>
<evidence type="ECO:0000256" key="1">
    <source>
        <dbReference type="ARBA" id="ARBA00007154"/>
    </source>
</evidence>
<keyword evidence="3" id="KW-0496">Mitochondrion</keyword>
<protein>
    <recommendedName>
        <fullName evidence="3">Succinyl-CoA:3-ketoacid-coenzyme A transferase</fullName>
        <ecNumber evidence="3">2.8.3.5</ecNumber>
    </recommendedName>
</protein>
<dbReference type="RefSeq" id="XP_025417549.1">
    <property type="nucleotide sequence ID" value="XM_025561764.1"/>
</dbReference>
<dbReference type="InterPro" id="IPR012791">
    <property type="entry name" value="3-oxoacid_CoA-transf_B"/>
</dbReference>
<comment type="catalytic activity">
    <reaction evidence="3">
        <text>a 3-oxo acid + succinyl-CoA = a 3-oxoacyl-CoA + succinate</text>
        <dbReference type="Rhea" id="RHEA:24564"/>
        <dbReference type="ChEBI" id="CHEBI:30031"/>
        <dbReference type="ChEBI" id="CHEBI:35973"/>
        <dbReference type="ChEBI" id="CHEBI:57292"/>
        <dbReference type="ChEBI" id="CHEBI:90726"/>
        <dbReference type="EC" id="2.8.3.5"/>
    </reaction>
</comment>
<keyword evidence="5" id="KW-1185">Reference proteome</keyword>
<evidence type="ECO:0000256" key="2">
    <source>
        <dbReference type="ARBA" id="ARBA00022679"/>
    </source>
</evidence>
<comment type="pathway">
    <text evidence="3">Ketone metabolism; succinyl-CoA degradation; acetoacetyl-CoA from succinyl-CoA: step 1/1.</text>
</comment>
<dbReference type="AlphaFoldDB" id="A0A8B8G2T7"/>
<name>A0A8B8G2T7_9HEMI</name>
<accession>A0A8B8G2T7</accession>
<dbReference type="GO" id="GO:0005739">
    <property type="term" value="C:mitochondrion"/>
    <property type="evidence" value="ECO:0007669"/>
    <property type="project" value="TreeGrafter"/>
</dbReference>
<dbReference type="UniPathway" id="UPA00929">
    <property type="reaction ID" value="UER00894"/>
</dbReference>
<dbReference type="GeneID" id="112688519"/>
<dbReference type="SUPFAM" id="SSF100950">
    <property type="entry name" value="NagB/RpiA/CoA transferase-like"/>
    <property type="match status" value="2"/>
</dbReference>